<organism evidence="3 4">
    <name type="scientific">Pseudoalteromonas denitrificans DSM 6059</name>
    <dbReference type="NCBI Taxonomy" id="1123010"/>
    <lineage>
        <taxon>Bacteria</taxon>
        <taxon>Pseudomonadati</taxon>
        <taxon>Pseudomonadota</taxon>
        <taxon>Gammaproteobacteria</taxon>
        <taxon>Alteromonadales</taxon>
        <taxon>Pseudoalteromonadaceae</taxon>
        <taxon>Pseudoalteromonas</taxon>
    </lineage>
</organism>
<evidence type="ECO:0000313" key="4">
    <source>
        <dbReference type="Proteomes" id="UP000198862"/>
    </source>
</evidence>
<dbReference type="EMBL" id="FOLO01000017">
    <property type="protein sequence ID" value="SFC74820.1"/>
    <property type="molecule type" value="Genomic_DNA"/>
</dbReference>
<feature type="transmembrane region" description="Helical" evidence="1">
    <location>
        <begin position="12"/>
        <end position="30"/>
    </location>
</feature>
<dbReference type="Pfam" id="PF07811">
    <property type="entry name" value="TadE"/>
    <property type="match status" value="1"/>
</dbReference>
<evidence type="ECO:0000256" key="1">
    <source>
        <dbReference type="SAM" id="Phobius"/>
    </source>
</evidence>
<keyword evidence="1" id="KW-0812">Transmembrane</keyword>
<proteinExistence type="predicted"/>
<dbReference type="OrthoDB" id="6400752at2"/>
<dbReference type="Proteomes" id="UP000198862">
    <property type="component" value="Unassembled WGS sequence"/>
</dbReference>
<dbReference type="InterPro" id="IPR012495">
    <property type="entry name" value="TadE-like_dom"/>
</dbReference>
<feature type="domain" description="TadE-like" evidence="2">
    <location>
        <begin position="9"/>
        <end position="51"/>
    </location>
</feature>
<keyword evidence="1" id="KW-0472">Membrane</keyword>
<reference evidence="3 4" key="1">
    <citation type="submission" date="2016-10" db="EMBL/GenBank/DDBJ databases">
        <authorList>
            <person name="de Groot N.N."/>
        </authorList>
    </citation>
    <scope>NUCLEOTIDE SEQUENCE [LARGE SCALE GENOMIC DNA]</scope>
    <source>
        <strain evidence="3 4">DSM 6059</strain>
    </source>
</reference>
<keyword evidence="4" id="KW-1185">Reference proteome</keyword>
<dbReference type="AlphaFoldDB" id="A0A1I1LZC2"/>
<protein>
    <submittedName>
        <fullName evidence="3">TadE-like protein</fullName>
    </submittedName>
</protein>
<evidence type="ECO:0000259" key="2">
    <source>
        <dbReference type="Pfam" id="PF07811"/>
    </source>
</evidence>
<dbReference type="RefSeq" id="WP_091984091.1">
    <property type="nucleotide sequence ID" value="NZ_FOLO01000017.1"/>
</dbReference>
<sequence length="145" mass="16010">MASIKKQRGSMVIETAFVLPILIFIVFSGLELARGLMIRASLNQVVAEAAREIKLTATASGSYQAQIIEIIGRNKASLLNKNKIKVIQVSYFKNPEQLALNNASSDRAGLTAPIAKYQVEYSLSTFSPWLKSLNFNTEILVKYEA</sequence>
<keyword evidence="1" id="KW-1133">Transmembrane helix</keyword>
<gene>
    <name evidence="3" type="ORF">SAMN02745724_02441</name>
</gene>
<evidence type="ECO:0000313" key="3">
    <source>
        <dbReference type="EMBL" id="SFC74820.1"/>
    </source>
</evidence>
<accession>A0A1I1LZC2</accession>
<dbReference type="STRING" id="1123010.SAMN02745724_02441"/>
<name>A0A1I1LZC2_9GAMM</name>